<reference evidence="1 2" key="1">
    <citation type="submission" date="2014-09" db="EMBL/GenBank/DDBJ databases">
        <authorList>
            <person name="Regsiter A."/>
        </authorList>
    </citation>
    <scope>NUCLEOTIDE SEQUENCE [LARGE SCALE GENOMIC DNA]</scope>
</reference>
<name>A0A0U5BUZ9_XANCI</name>
<comment type="caution">
    <text evidence="1">The sequence shown here is derived from an EMBL/GenBank/DDBJ whole genome shotgun (WGS) entry which is preliminary data.</text>
</comment>
<proteinExistence type="predicted"/>
<sequence length="107" mass="11902">MHCDVTTQDCENQGFCRTRDADRYAVRCGKKQQHSQRLVLRARRQLRIGRQAGEERLDPSLAHLRRMALAAGQDEAPYPVRIGLLGAVVLAGGCALDREAALHRAIP</sequence>
<dbReference type="EMBL" id="CCXZ01000142">
    <property type="protein sequence ID" value="CEG16896.1"/>
    <property type="molecule type" value="Genomic_DNA"/>
</dbReference>
<organism evidence="1 2">
    <name type="scientific">Xanthomonas citri pv. citri</name>
    <dbReference type="NCBI Taxonomy" id="611301"/>
    <lineage>
        <taxon>Bacteria</taxon>
        <taxon>Pseudomonadati</taxon>
        <taxon>Pseudomonadota</taxon>
        <taxon>Gammaproteobacteria</taxon>
        <taxon>Lysobacterales</taxon>
        <taxon>Lysobacteraceae</taxon>
        <taxon>Xanthomonas</taxon>
    </lineage>
</organism>
<dbReference type="Proteomes" id="UP000052230">
    <property type="component" value="Unassembled WGS sequence"/>
</dbReference>
<protein>
    <submittedName>
        <fullName evidence="1">Uncharacterized protein</fullName>
    </submittedName>
</protein>
<evidence type="ECO:0000313" key="1">
    <source>
        <dbReference type="EMBL" id="CEG16896.1"/>
    </source>
</evidence>
<gene>
    <name evidence="1" type="ORF">XAC3562_480006</name>
</gene>
<evidence type="ECO:0000313" key="2">
    <source>
        <dbReference type="Proteomes" id="UP000052230"/>
    </source>
</evidence>
<dbReference type="AlphaFoldDB" id="A0A0U5BUZ9"/>
<keyword evidence="2" id="KW-1185">Reference proteome</keyword>
<accession>A0A0U5BUZ9</accession>